<evidence type="ECO:0000256" key="5">
    <source>
        <dbReference type="ARBA" id="ARBA00022970"/>
    </source>
</evidence>
<keyword evidence="2" id="KW-0813">Transport</keyword>
<reference evidence="8 9" key="1">
    <citation type="journal article" date="2019" name="Int. J. Syst. Evol. Microbiol.">
        <title>The Global Catalogue of Microorganisms (GCM) 10K type strain sequencing project: providing services to taxonomists for standard genome sequencing and annotation.</title>
        <authorList>
            <consortium name="The Broad Institute Genomics Platform"/>
            <consortium name="The Broad Institute Genome Sequencing Center for Infectious Disease"/>
            <person name="Wu L."/>
            <person name="Ma J."/>
        </authorList>
    </citation>
    <scope>NUCLEOTIDE SEQUENCE [LARGE SCALE GENOMIC DNA]</scope>
    <source>
        <strain evidence="8 9">JCM 4395</strain>
    </source>
</reference>
<dbReference type="Proteomes" id="UP001501777">
    <property type="component" value="Unassembled WGS sequence"/>
</dbReference>
<dbReference type="PANTHER" id="PTHR43820">
    <property type="entry name" value="HIGH-AFFINITY BRANCHED-CHAIN AMINO ACID TRANSPORT ATP-BINDING PROTEIN LIVF"/>
    <property type="match status" value="1"/>
</dbReference>
<evidence type="ECO:0000256" key="4">
    <source>
        <dbReference type="ARBA" id="ARBA00022840"/>
    </source>
</evidence>
<feature type="compositionally biased region" description="Low complexity" evidence="6">
    <location>
        <begin position="265"/>
        <end position="281"/>
    </location>
</feature>
<feature type="region of interest" description="Disordered" evidence="6">
    <location>
        <begin position="1"/>
        <end position="28"/>
    </location>
</feature>
<evidence type="ECO:0000313" key="8">
    <source>
        <dbReference type="EMBL" id="GAA2484663.1"/>
    </source>
</evidence>
<organism evidence="8 9">
    <name type="scientific">Streptomyces longisporus</name>
    <dbReference type="NCBI Taxonomy" id="1948"/>
    <lineage>
        <taxon>Bacteria</taxon>
        <taxon>Bacillati</taxon>
        <taxon>Actinomycetota</taxon>
        <taxon>Actinomycetes</taxon>
        <taxon>Kitasatosporales</taxon>
        <taxon>Streptomycetaceae</taxon>
        <taxon>Streptomyces</taxon>
    </lineage>
</organism>
<keyword evidence="4 8" id="KW-0067">ATP-binding</keyword>
<feature type="region of interest" description="Disordered" evidence="6">
    <location>
        <begin position="259"/>
        <end position="281"/>
    </location>
</feature>
<name>A0ABN3LKU7_STRLO</name>
<dbReference type="InterPro" id="IPR003439">
    <property type="entry name" value="ABC_transporter-like_ATP-bd"/>
</dbReference>
<evidence type="ECO:0000256" key="2">
    <source>
        <dbReference type="ARBA" id="ARBA00022448"/>
    </source>
</evidence>
<sequence>MNKLDAEAAPRRGAGDAGVPSPTEAGASLRVRGLTKRFGGVTALEGVDLSVASGEAVAVIGPNGAGKSTLLKLVSGVHRPSEGEVWLGEQRLDRMPAHRITRSGVALAHQVPRPFHGLTVRDNVRVGAMAGCPHMQSGEIDAILAMCRLDTKASRPADSLRVLDLKRLEVARALATRPRVLMFDEVAAGLVGRELDEAIDLIRQVHDQGITVLLVEHIERVVRELVNRVLVLNWGRPIAEGTPAEIATDEEVRAVYLGDGDNDQASSARTPAPATTADPVSDPDAVLALDSVSAGYGDMIALRDFSMRVEAGQIVTVLGANGAGKSTLCATVMGAVEARSGSVHALGQDITGMPTHQRARLGIAHCQEGRRIFGSLTVAENLMLGAPLALAKEEVRGRMERVHAIFPVLAERATQQAGTMSGGQQQMLAVGRALMADPRVLICDEISLGLAPVAIAALYEALAEINSQGVAIVLVEQNVKRALSIAGHAVVLSRGRVSYSGDPAGLLSDDALDAAYFGIADDNAADSRLPSLPSSSSSPSPSSPSAAHPLSTSEGDPS</sequence>
<keyword evidence="9" id="KW-1185">Reference proteome</keyword>
<dbReference type="InterPro" id="IPR052156">
    <property type="entry name" value="BCAA_Transport_ATP-bd_LivF"/>
</dbReference>
<evidence type="ECO:0000256" key="6">
    <source>
        <dbReference type="SAM" id="MobiDB-lite"/>
    </source>
</evidence>
<feature type="domain" description="ABC transporter" evidence="7">
    <location>
        <begin position="29"/>
        <end position="259"/>
    </location>
</feature>
<dbReference type="GO" id="GO:0005524">
    <property type="term" value="F:ATP binding"/>
    <property type="evidence" value="ECO:0007669"/>
    <property type="project" value="UniProtKB-KW"/>
</dbReference>
<keyword evidence="3" id="KW-0547">Nucleotide-binding</keyword>
<protein>
    <submittedName>
        <fullName evidence="8">ATP-binding cassette domain-containing protein</fullName>
    </submittedName>
</protein>
<dbReference type="Pfam" id="PF12399">
    <property type="entry name" value="BCA_ABC_TP_C"/>
    <property type="match status" value="1"/>
</dbReference>
<comment type="caution">
    <text evidence="8">The sequence shown here is derived from an EMBL/GenBank/DDBJ whole genome shotgun (WGS) entry which is preliminary data.</text>
</comment>
<comment type="similarity">
    <text evidence="1">Belongs to the ABC transporter superfamily.</text>
</comment>
<keyword evidence="5" id="KW-0029">Amino-acid transport</keyword>
<evidence type="ECO:0000256" key="1">
    <source>
        <dbReference type="ARBA" id="ARBA00005417"/>
    </source>
</evidence>
<dbReference type="InterPro" id="IPR003593">
    <property type="entry name" value="AAA+_ATPase"/>
</dbReference>
<dbReference type="CDD" id="cd03224">
    <property type="entry name" value="ABC_TM1139_LivF_branched"/>
    <property type="match status" value="1"/>
</dbReference>
<dbReference type="PROSITE" id="PS00211">
    <property type="entry name" value="ABC_TRANSPORTER_1"/>
    <property type="match status" value="1"/>
</dbReference>
<dbReference type="InterPro" id="IPR027417">
    <property type="entry name" value="P-loop_NTPase"/>
</dbReference>
<evidence type="ECO:0000256" key="3">
    <source>
        <dbReference type="ARBA" id="ARBA00022741"/>
    </source>
</evidence>
<dbReference type="CDD" id="cd03219">
    <property type="entry name" value="ABC_Mj1267_LivG_branched"/>
    <property type="match status" value="1"/>
</dbReference>
<accession>A0ABN3LKU7</accession>
<dbReference type="PANTHER" id="PTHR43820:SF4">
    <property type="entry name" value="HIGH-AFFINITY BRANCHED-CHAIN AMINO ACID TRANSPORT ATP-BINDING PROTEIN LIVF"/>
    <property type="match status" value="1"/>
</dbReference>
<evidence type="ECO:0000313" key="9">
    <source>
        <dbReference type="Proteomes" id="UP001501777"/>
    </source>
</evidence>
<gene>
    <name evidence="8" type="ORF">GCM10010276_22980</name>
</gene>
<feature type="region of interest" description="Disordered" evidence="6">
    <location>
        <begin position="527"/>
        <end position="558"/>
    </location>
</feature>
<dbReference type="Gene3D" id="3.40.50.300">
    <property type="entry name" value="P-loop containing nucleotide triphosphate hydrolases"/>
    <property type="match status" value="2"/>
</dbReference>
<evidence type="ECO:0000259" key="7">
    <source>
        <dbReference type="PROSITE" id="PS50893"/>
    </source>
</evidence>
<dbReference type="Pfam" id="PF00005">
    <property type="entry name" value="ABC_tran"/>
    <property type="match status" value="2"/>
</dbReference>
<dbReference type="SUPFAM" id="SSF52540">
    <property type="entry name" value="P-loop containing nucleoside triphosphate hydrolases"/>
    <property type="match status" value="2"/>
</dbReference>
<dbReference type="SMART" id="SM00382">
    <property type="entry name" value="AAA"/>
    <property type="match status" value="2"/>
</dbReference>
<feature type="domain" description="ABC transporter" evidence="7">
    <location>
        <begin position="287"/>
        <end position="519"/>
    </location>
</feature>
<dbReference type="EMBL" id="BAAASG010000006">
    <property type="protein sequence ID" value="GAA2484663.1"/>
    <property type="molecule type" value="Genomic_DNA"/>
</dbReference>
<dbReference type="InterPro" id="IPR032823">
    <property type="entry name" value="BCA_ABC_TP_C"/>
</dbReference>
<proteinExistence type="inferred from homology"/>
<dbReference type="PROSITE" id="PS50893">
    <property type="entry name" value="ABC_TRANSPORTER_2"/>
    <property type="match status" value="2"/>
</dbReference>
<feature type="compositionally biased region" description="Basic and acidic residues" evidence="6">
    <location>
        <begin position="1"/>
        <end position="14"/>
    </location>
</feature>
<dbReference type="RefSeq" id="WP_344400035.1">
    <property type="nucleotide sequence ID" value="NZ_BAAASG010000006.1"/>
</dbReference>
<dbReference type="InterPro" id="IPR017871">
    <property type="entry name" value="ABC_transporter-like_CS"/>
</dbReference>